<dbReference type="RefSeq" id="XP_016622064.1">
    <property type="nucleotide sequence ID" value="XM_016761726.1"/>
</dbReference>
<proteinExistence type="predicted"/>
<dbReference type="Proteomes" id="UP000053789">
    <property type="component" value="Unassembled WGS sequence"/>
</dbReference>
<gene>
    <name evidence="2" type="ORF">Z519_03979</name>
</gene>
<dbReference type="VEuPathDB" id="FungiDB:Z519_03979"/>
<name>A0A0D2HWT5_CLAB1</name>
<feature type="transmembrane region" description="Helical" evidence="1">
    <location>
        <begin position="393"/>
        <end position="413"/>
    </location>
</feature>
<feature type="transmembrane region" description="Helical" evidence="1">
    <location>
        <begin position="20"/>
        <end position="42"/>
    </location>
</feature>
<feature type="transmembrane region" description="Helical" evidence="1">
    <location>
        <begin position="88"/>
        <end position="109"/>
    </location>
</feature>
<dbReference type="HOGENOM" id="CLU_028412_0_0_1"/>
<keyword evidence="1" id="KW-1133">Transmembrane helix</keyword>
<evidence type="ECO:0000256" key="1">
    <source>
        <dbReference type="SAM" id="Phobius"/>
    </source>
</evidence>
<keyword evidence="3" id="KW-1185">Reference proteome</keyword>
<keyword evidence="1" id="KW-0812">Transmembrane</keyword>
<dbReference type="EMBL" id="KN846984">
    <property type="protein sequence ID" value="KIW95395.1"/>
    <property type="molecule type" value="Genomic_DNA"/>
</dbReference>
<sequence>MPSTSWVNLPTQWRLQDVQAALNVIITSLSVLGIFACARFCWQSAIPGMARHRSIPISDLITVNTFGEAIDIIWLLKTRIFQRRHLKILMQSCLAITLSVVGLVSGPIARYSTNTSHRVLPQNISGTIAMRHYVAILNAPVLWNETFTSLDQANFPHDQLLDYLPDPTIPWTYDHREWNSTWSLDCKSTERTAITLEDTGNCDYILDELPGLQKVISPSKYDVSNFSTWWGGEQNNGINQDVLLAIGAAKVTDYDEVLNINLEMAIDLAAVYLHNLSIQEDPDSYCYFGKGPVESASYTKIECIVRRNALEPSLGYIAYPDCSKAWQVAQALVQYYYARFVGESIATGNITTITPRDLMRFYQVWVSTKDTQDRYSVTRTLSVRVPVVQLSTAFLAISILVFVLIILGLISYVSAYIRSRRTFEETPQSKLEWMLRGVRLTERNSSLHSSPDIGFSFSPLKRPTTSQIRAVASFMQEKGDIRRSEFENARYSDSFNAFDTSPAPVPYTPAPTQWQLPPLPFHQIPRKPISSVYTSTSEIETWSTGDEGERLVSRVP</sequence>
<reference evidence="2" key="1">
    <citation type="submission" date="2015-01" db="EMBL/GenBank/DDBJ databases">
        <title>The Genome Sequence of Cladophialophora bantiana CBS 173.52.</title>
        <authorList>
            <consortium name="The Broad Institute Genomics Platform"/>
            <person name="Cuomo C."/>
            <person name="de Hoog S."/>
            <person name="Gorbushina A."/>
            <person name="Stielow B."/>
            <person name="Teixiera M."/>
            <person name="Abouelleil A."/>
            <person name="Chapman S.B."/>
            <person name="Priest M."/>
            <person name="Young S.K."/>
            <person name="Wortman J."/>
            <person name="Nusbaum C."/>
            <person name="Birren B."/>
        </authorList>
    </citation>
    <scope>NUCLEOTIDE SEQUENCE [LARGE SCALE GENOMIC DNA]</scope>
    <source>
        <strain evidence="2">CBS 173.52</strain>
    </source>
</reference>
<keyword evidence="1" id="KW-0472">Membrane</keyword>
<protein>
    <submittedName>
        <fullName evidence="2">Uncharacterized protein</fullName>
    </submittedName>
</protein>
<organism evidence="2 3">
    <name type="scientific">Cladophialophora bantiana (strain ATCC 10958 / CBS 173.52 / CDC B-1940 / NIH 8579)</name>
    <name type="common">Xylohypha bantiana</name>
    <dbReference type="NCBI Taxonomy" id="1442370"/>
    <lineage>
        <taxon>Eukaryota</taxon>
        <taxon>Fungi</taxon>
        <taxon>Dikarya</taxon>
        <taxon>Ascomycota</taxon>
        <taxon>Pezizomycotina</taxon>
        <taxon>Eurotiomycetes</taxon>
        <taxon>Chaetothyriomycetidae</taxon>
        <taxon>Chaetothyriales</taxon>
        <taxon>Herpotrichiellaceae</taxon>
        <taxon>Cladophialophora</taxon>
    </lineage>
</organism>
<accession>A0A0D2HWT5</accession>
<evidence type="ECO:0000313" key="2">
    <source>
        <dbReference type="EMBL" id="KIW95395.1"/>
    </source>
</evidence>
<dbReference type="OrthoDB" id="3516776at2759"/>
<dbReference type="GeneID" id="27696907"/>
<dbReference type="AlphaFoldDB" id="A0A0D2HWT5"/>
<evidence type="ECO:0000313" key="3">
    <source>
        <dbReference type="Proteomes" id="UP000053789"/>
    </source>
</evidence>